<reference evidence="1 2" key="1">
    <citation type="journal article" date="2017" name="Antonie Van Leeuwenhoek">
        <title>Phylogenomic resolution of the bacterial genus Pantoea and its relationship with Erwinia and Tatumella.</title>
        <authorList>
            <person name="Palmer M."/>
            <person name="Steenkamp E.T."/>
            <person name="Coetzee M.P."/>
            <person name="Chan W.Y."/>
            <person name="van Zyl E."/>
            <person name="De Maayer P."/>
            <person name="Coutinho T.A."/>
            <person name="Blom J."/>
            <person name="Smits T.H."/>
            <person name="Duffy B."/>
            <person name="Venter S.N."/>
        </authorList>
    </citation>
    <scope>NUCLEOTIDE SEQUENCE [LARGE SCALE GENOMIC DNA]</scope>
    <source>
        <strain evidence="1 2">LMG 24534</strain>
    </source>
</reference>
<dbReference type="AlphaFoldDB" id="A0A1X1BTF3"/>
<dbReference type="RefSeq" id="WP_094121518.1">
    <property type="nucleotide sequence ID" value="NZ_MLFN01000049.1"/>
</dbReference>
<accession>A0A1X1BTF3</accession>
<dbReference type="InterPro" id="IPR036291">
    <property type="entry name" value="NAD(P)-bd_dom_sf"/>
</dbReference>
<proteinExistence type="predicted"/>
<protein>
    <submittedName>
        <fullName evidence="1">Uncharacterized protein</fullName>
    </submittedName>
</protein>
<dbReference type="SUPFAM" id="SSF51735">
    <property type="entry name" value="NAD(P)-binding Rossmann-fold domains"/>
    <property type="match status" value="1"/>
</dbReference>
<sequence length="100" mass="11087">MDILIINNVGISGIQSVNSSAHCINENRMVYDTNLPGVIRVTQTFPPLLRAVNEERTIIDSRKPGSLESVYEPGHPDFKGNEMRYYSSKMALNGMAIAFA</sequence>
<dbReference type="EMBL" id="MLFN01000049">
    <property type="protein sequence ID" value="ORM51544.1"/>
    <property type="molecule type" value="Genomic_DNA"/>
</dbReference>
<keyword evidence="2" id="KW-1185">Reference proteome</keyword>
<dbReference type="Gene3D" id="3.40.50.720">
    <property type="entry name" value="NAD(P)-binding Rossmann-like Domain"/>
    <property type="match status" value="1"/>
</dbReference>
<dbReference type="Proteomes" id="UP000193933">
    <property type="component" value="Unassembled WGS sequence"/>
</dbReference>
<evidence type="ECO:0000313" key="2">
    <source>
        <dbReference type="Proteomes" id="UP000193933"/>
    </source>
</evidence>
<organism evidence="1 2">
    <name type="scientific">Pantoea conspicua</name>
    <dbReference type="NCBI Taxonomy" id="472705"/>
    <lineage>
        <taxon>Bacteria</taxon>
        <taxon>Pseudomonadati</taxon>
        <taxon>Pseudomonadota</taxon>
        <taxon>Gammaproteobacteria</taxon>
        <taxon>Enterobacterales</taxon>
        <taxon>Erwiniaceae</taxon>
        <taxon>Pantoea</taxon>
    </lineage>
</organism>
<dbReference type="OrthoDB" id="109589at2"/>
<gene>
    <name evidence="1" type="ORF">HA41_15070</name>
</gene>
<comment type="caution">
    <text evidence="1">The sequence shown here is derived from an EMBL/GenBank/DDBJ whole genome shotgun (WGS) entry which is preliminary data.</text>
</comment>
<evidence type="ECO:0000313" key="1">
    <source>
        <dbReference type="EMBL" id="ORM51544.1"/>
    </source>
</evidence>
<name>A0A1X1BTF3_9GAMM</name>